<evidence type="ECO:0000256" key="1">
    <source>
        <dbReference type="SAM" id="MobiDB-lite"/>
    </source>
</evidence>
<organism evidence="3 4">
    <name type="scientific">Haloarcula nitratireducens</name>
    <dbReference type="NCBI Taxonomy" id="2487749"/>
    <lineage>
        <taxon>Archaea</taxon>
        <taxon>Methanobacteriati</taxon>
        <taxon>Methanobacteriota</taxon>
        <taxon>Stenosarchaea group</taxon>
        <taxon>Halobacteria</taxon>
        <taxon>Halobacteriales</taxon>
        <taxon>Haloarculaceae</taxon>
        <taxon>Haloarcula</taxon>
    </lineage>
</organism>
<feature type="transmembrane region" description="Helical" evidence="2">
    <location>
        <begin position="95"/>
        <end position="115"/>
    </location>
</feature>
<dbReference type="InterPro" id="IPR045782">
    <property type="entry name" value="TrbL_3"/>
</dbReference>
<evidence type="ECO:0000313" key="4">
    <source>
        <dbReference type="Proteomes" id="UP001430455"/>
    </source>
</evidence>
<evidence type="ECO:0000256" key="2">
    <source>
        <dbReference type="SAM" id="Phobius"/>
    </source>
</evidence>
<protein>
    <submittedName>
        <fullName evidence="3">Uncharacterized protein</fullName>
    </submittedName>
</protein>
<dbReference type="Pfam" id="PF19590">
    <property type="entry name" value="TrbL_3"/>
    <property type="match status" value="1"/>
</dbReference>
<feature type="compositionally biased region" description="Acidic residues" evidence="1">
    <location>
        <begin position="464"/>
        <end position="474"/>
    </location>
</feature>
<feature type="compositionally biased region" description="Polar residues" evidence="1">
    <location>
        <begin position="501"/>
        <end position="511"/>
    </location>
</feature>
<dbReference type="AlphaFoldDB" id="A0AAW4PH60"/>
<feature type="transmembrane region" description="Helical" evidence="2">
    <location>
        <begin position="145"/>
        <end position="163"/>
    </location>
</feature>
<evidence type="ECO:0000313" key="3">
    <source>
        <dbReference type="EMBL" id="MBX0296861.1"/>
    </source>
</evidence>
<feature type="compositionally biased region" description="Basic and acidic residues" evidence="1">
    <location>
        <begin position="453"/>
        <end position="463"/>
    </location>
</feature>
<keyword evidence="4" id="KW-1185">Reference proteome</keyword>
<proteinExistence type="predicted"/>
<feature type="compositionally biased region" description="Low complexity" evidence="1">
    <location>
        <begin position="370"/>
        <end position="385"/>
    </location>
</feature>
<feature type="compositionally biased region" description="Low complexity" evidence="1">
    <location>
        <begin position="334"/>
        <end position="343"/>
    </location>
</feature>
<feature type="transmembrane region" description="Helical" evidence="2">
    <location>
        <begin position="234"/>
        <end position="252"/>
    </location>
</feature>
<accession>A0AAW4PH60</accession>
<dbReference type="Proteomes" id="UP001430455">
    <property type="component" value="Unassembled WGS sequence"/>
</dbReference>
<name>A0AAW4PH60_9EURY</name>
<keyword evidence="2" id="KW-0472">Membrane</keyword>
<feature type="compositionally biased region" description="Gly residues" evidence="1">
    <location>
        <begin position="357"/>
        <end position="369"/>
    </location>
</feature>
<feature type="region of interest" description="Disordered" evidence="1">
    <location>
        <begin position="321"/>
        <end position="511"/>
    </location>
</feature>
<keyword evidence="2" id="KW-0812">Transmembrane</keyword>
<keyword evidence="2" id="KW-1133">Transmembrane helix</keyword>
<dbReference type="EMBL" id="RKLT01000011">
    <property type="protein sequence ID" value="MBX0296861.1"/>
    <property type="molecule type" value="Genomic_DNA"/>
</dbReference>
<sequence>MFPEEFESWFRKYVLDVLIEPLVGTPAPEGAGASGLNIAFKSAVNSPWNTLIDTLYFEYIVGLAFGIQLIVLAAVGVRYQAINPAVRKKVGRRMVLAFLALFFWLPIASLSLQFFDVLGQSISTFTTAEKGEIVTELFVFGKLSLFSPSVSFLLLFALLYIYAKVLVVSITRWMAVILTTLAMPLVATFWALEVWPFQSFSGLSKQIAGTYPGAIAASIPTALLIRLSIEVNNWGVPGIGLFISPLVLLLCAKLQKAMLQKSSPTLVKLSDKAVAAGKKPASVAGTVGGAGLTAGAYLAGGPAAGGTVQAAQGVLKGNSRDAATGARMVHREMSGASSPPSGSGSSGGGPSSPPSSGSGGGGSGGGSTGSVGSTVTPPSGPSQSGATGGASGRTPPTSSSTGASHSGSGSTASSSAGGRSSTPSPSSGQSAHSGAPARPTRAIQDGEPVPNHTDTEVYHHDEESTPDTEQEFDSVGDRLRAELKTDADVLGPEAYRLDDQAMNSPQETTDE</sequence>
<dbReference type="RefSeq" id="WP_220581451.1">
    <property type="nucleotide sequence ID" value="NZ_RKLT01000011.1"/>
</dbReference>
<feature type="compositionally biased region" description="Basic and acidic residues" evidence="1">
    <location>
        <begin position="475"/>
        <end position="487"/>
    </location>
</feature>
<feature type="transmembrane region" description="Helical" evidence="2">
    <location>
        <begin position="170"/>
        <end position="192"/>
    </location>
</feature>
<reference evidence="3 4" key="1">
    <citation type="submission" date="2021-06" db="EMBL/GenBank/DDBJ databases">
        <title>Halomicroarcula sp. a new haloarchaeum isolated from saline soil.</title>
        <authorList>
            <person name="Duran-Viseras A."/>
            <person name="Sanchez-Porro C."/>
            <person name="Ventosa A."/>
        </authorList>
    </citation>
    <scope>NUCLEOTIDE SEQUENCE [LARGE SCALE GENOMIC DNA]</scope>
    <source>
        <strain evidence="3 4">F27</strain>
    </source>
</reference>
<feature type="transmembrane region" description="Helical" evidence="2">
    <location>
        <begin position="56"/>
        <end position="75"/>
    </location>
</feature>
<comment type="caution">
    <text evidence="3">The sequence shown here is derived from an EMBL/GenBank/DDBJ whole genome shotgun (WGS) entry which is preliminary data.</text>
</comment>
<feature type="compositionally biased region" description="Low complexity" evidence="1">
    <location>
        <begin position="392"/>
        <end position="437"/>
    </location>
</feature>
<gene>
    <name evidence="3" type="ORF">EGH23_18445</name>
</gene>